<evidence type="ECO:0000313" key="4">
    <source>
        <dbReference type="Proteomes" id="UP001139125"/>
    </source>
</evidence>
<evidence type="ECO:0000256" key="1">
    <source>
        <dbReference type="SAM" id="Phobius"/>
    </source>
</evidence>
<accession>A0A9X2REI2</accession>
<evidence type="ECO:0000313" key="3">
    <source>
        <dbReference type="EMBL" id="MCP9291985.1"/>
    </source>
</evidence>
<keyword evidence="1" id="KW-0812">Transmembrane</keyword>
<evidence type="ECO:0000259" key="2">
    <source>
        <dbReference type="Pfam" id="PF07786"/>
    </source>
</evidence>
<keyword evidence="1" id="KW-0472">Membrane</keyword>
<feature type="transmembrane region" description="Helical" evidence="1">
    <location>
        <begin position="56"/>
        <end position="73"/>
    </location>
</feature>
<feature type="transmembrane region" description="Helical" evidence="1">
    <location>
        <begin position="274"/>
        <end position="293"/>
    </location>
</feature>
<dbReference type="PANTHER" id="PTHR31061">
    <property type="entry name" value="LD22376P"/>
    <property type="match status" value="1"/>
</dbReference>
<feature type="transmembrane region" description="Helical" evidence="1">
    <location>
        <begin position="359"/>
        <end position="377"/>
    </location>
</feature>
<feature type="transmembrane region" description="Helical" evidence="1">
    <location>
        <begin position="243"/>
        <end position="262"/>
    </location>
</feature>
<sequence length="386" mass="43055">MTTLSGISSGKRLVSLDFFRGATVAAMILVNNPGSWSHIYGPLKHAAWHGWTPTDLIFPFFLFIVGVSIVLAFTKAKAKGADDSDLLKKTLIRAAKIFVLGLALSAFPYLTFIPDFGLHQNLIDIRIPGVLQRIAICYAVGAFLFLYTKPRTQMLTLGGLLIGYWILMMAIPVPGYGAGAIDTAEGNLAAYIDQLLLSGHMWKENWDPEGLLSTLPAIGTTLIGIWTGRMLMSDKESESSRTIQFFIWGFILIILGYAWSWIFPVNKNIWTSSYTLFTGGQAMCIFGLCYWFIDVKSKQRFTDWGVAYGINAITVFFLSGVIARVFNMIRFSYGGESYTLKGWIYEVVLSSIASPINASLLYAIMWIVLFYLLAAWMKKKNIIIKV</sequence>
<feature type="transmembrane region" description="Helical" evidence="1">
    <location>
        <begin position="18"/>
        <end position="36"/>
    </location>
</feature>
<keyword evidence="4" id="KW-1185">Reference proteome</keyword>
<feature type="transmembrane region" description="Helical" evidence="1">
    <location>
        <begin position="94"/>
        <end position="113"/>
    </location>
</feature>
<reference evidence="3" key="1">
    <citation type="submission" date="2022-06" db="EMBL/GenBank/DDBJ databases">
        <title>Gracilimonas sp. CAU 1638 isolated from sea sediment.</title>
        <authorList>
            <person name="Kim W."/>
        </authorList>
    </citation>
    <scope>NUCLEOTIDE SEQUENCE</scope>
    <source>
        <strain evidence="3">CAU 1638</strain>
    </source>
</reference>
<dbReference type="RefSeq" id="WP_255134859.1">
    <property type="nucleotide sequence ID" value="NZ_JANDBC010000002.1"/>
</dbReference>
<keyword evidence="1" id="KW-1133">Transmembrane helix</keyword>
<gene>
    <name evidence="3" type="ORF">NM125_10395</name>
</gene>
<dbReference type="Pfam" id="PF07786">
    <property type="entry name" value="HGSNAT_cat"/>
    <property type="match status" value="1"/>
</dbReference>
<organism evidence="3 4">
    <name type="scientific">Gracilimonas sediminicola</name>
    <dbReference type="NCBI Taxonomy" id="2952158"/>
    <lineage>
        <taxon>Bacteria</taxon>
        <taxon>Pseudomonadati</taxon>
        <taxon>Balneolota</taxon>
        <taxon>Balneolia</taxon>
        <taxon>Balneolales</taxon>
        <taxon>Balneolaceae</taxon>
        <taxon>Gracilimonas</taxon>
    </lineage>
</organism>
<dbReference type="InterPro" id="IPR012429">
    <property type="entry name" value="HGSNAT_cat"/>
</dbReference>
<feature type="transmembrane region" description="Helical" evidence="1">
    <location>
        <begin position="305"/>
        <end position="326"/>
    </location>
</feature>
<feature type="domain" description="Heparan-alpha-glucosaminide N-acetyltransferase catalytic" evidence="2">
    <location>
        <begin position="12"/>
        <end position="256"/>
    </location>
</feature>
<feature type="transmembrane region" description="Helical" evidence="1">
    <location>
        <begin position="211"/>
        <end position="231"/>
    </location>
</feature>
<feature type="transmembrane region" description="Helical" evidence="1">
    <location>
        <begin position="154"/>
        <end position="173"/>
    </location>
</feature>
<name>A0A9X2REI2_9BACT</name>
<comment type="caution">
    <text evidence="3">The sequence shown here is derived from an EMBL/GenBank/DDBJ whole genome shotgun (WGS) entry which is preliminary data.</text>
</comment>
<protein>
    <submittedName>
        <fullName evidence="3">Heparan-alpha-glucosaminide N-acetyltransferase domain-containing protein</fullName>
    </submittedName>
</protein>
<dbReference type="PANTHER" id="PTHR31061:SF24">
    <property type="entry name" value="LD22376P"/>
    <property type="match status" value="1"/>
</dbReference>
<feature type="transmembrane region" description="Helical" evidence="1">
    <location>
        <begin position="125"/>
        <end position="147"/>
    </location>
</feature>
<dbReference type="Proteomes" id="UP001139125">
    <property type="component" value="Unassembled WGS sequence"/>
</dbReference>
<dbReference type="EMBL" id="JANDBC010000002">
    <property type="protein sequence ID" value="MCP9291985.1"/>
    <property type="molecule type" value="Genomic_DNA"/>
</dbReference>
<proteinExistence type="predicted"/>
<dbReference type="AlphaFoldDB" id="A0A9X2REI2"/>